<sequence length="270" mass="30176">MANGSLPLQNVRALVFDVFGTSVDWRSTVVAEVYASWTAKAQAADLPEQLRGRLKALSRHDSEQFSQQWRDSYGQFTSTFVPGHTPWKDIDTHHYDSLLQLLDKWQLSDVYTDAEARELSLVWHRLGPWPDSAQGLRKLGSRYTTATLSNGNPELLNDLNKMVNGQFQVIISAADFSAYKPNPRVYNGAAEKLGLPTDQVALVAAHLRDLDAARGCGMKTIYVERLGEEDCTGDEVEEARRWVDVWVSLGEEGFVEVARRLGVGEDMSDS</sequence>
<protein>
    <recommendedName>
        <fullName evidence="5">Haloacid dehalogenase, type II</fullName>
    </recommendedName>
</protein>
<dbReference type="EMBL" id="NLAX01000095">
    <property type="protein sequence ID" value="PKS08481.1"/>
    <property type="molecule type" value="Genomic_DNA"/>
</dbReference>
<evidence type="ECO:0000313" key="4">
    <source>
        <dbReference type="Proteomes" id="UP000233524"/>
    </source>
</evidence>
<dbReference type="Gene3D" id="3.40.50.1000">
    <property type="entry name" value="HAD superfamily/HAD-like"/>
    <property type="match status" value="1"/>
</dbReference>
<dbReference type="InterPro" id="IPR036412">
    <property type="entry name" value="HAD-like_sf"/>
</dbReference>
<organism evidence="3 4">
    <name type="scientific">Lomentospora prolificans</name>
    <dbReference type="NCBI Taxonomy" id="41688"/>
    <lineage>
        <taxon>Eukaryota</taxon>
        <taxon>Fungi</taxon>
        <taxon>Dikarya</taxon>
        <taxon>Ascomycota</taxon>
        <taxon>Pezizomycotina</taxon>
        <taxon>Sordariomycetes</taxon>
        <taxon>Hypocreomycetidae</taxon>
        <taxon>Microascales</taxon>
        <taxon>Microascaceae</taxon>
        <taxon>Lomentospora</taxon>
    </lineage>
</organism>
<dbReference type="InterPro" id="IPR023214">
    <property type="entry name" value="HAD_sf"/>
</dbReference>
<dbReference type="Pfam" id="PF00702">
    <property type="entry name" value="Hydrolase"/>
    <property type="match status" value="1"/>
</dbReference>
<proteinExistence type="inferred from homology"/>
<gene>
    <name evidence="3" type="ORF">jhhlp_004864</name>
</gene>
<dbReference type="SUPFAM" id="SSF56784">
    <property type="entry name" value="HAD-like"/>
    <property type="match status" value="1"/>
</dbReference>
<dbReference type="InterPro" id="IPR006328">
    <property type="entry name" value="2-HAD"/>
</dbReference>
<dbReference type="GO" id="GO:0019120">
    <property type="term" value="F:hydrolase activity, acting on acid halide bonds, in C-halide compounds"/>
    <property type="evidence" value="ECO:0007669"/>
    <property type="project" value="InterPro"/>
</dbReference>
<comment type="similarity">
    <text evidence="1">Belongs to the HAD-like hydrolase superfamily. S-2-haloalkanoic acid dehalogenase family.</text>
</comment>
<dbReference type="PANTHER" id="PTHR43316">
    <property type="entry name" value="HYDROLASE, HALOACID DELAHOGENASE-RELATED"/>
    <property type="match status" value="1"/>
</dbReference>
<dbReference type="InterPro" id="IPR006439">
    <property type="entry name" value="HAD-SF_hydro_IA"/>
</dbReference>
<reference evidence="3 4" key="1">
    <citation type="journal article" date="2017" name="G3 (Bethesda)">
        <title>First Draft Genome Sequence of the Pathogenic Fungus Lomentospora prolificans (Formerly Scedosporium prolificans).</title>
        <authorList>
            <person name="Luo R."/>
            <person name="Zimin A."/>
            <person name="Workman R."/>
            <person name="Fan Y."/>
            <person name="Pertea G."/>
            <person name="Grossman N."/>
            <person name="Wear M.P."/>
            <person name="Jia B."/>
            <person name="Miller H."/>
            <person name="Casadevall A."/>
            <person name="Timp W."/>
            <person name="Zhang S.X."/>
            <person name="Salzberg S.L."/>
        </authorList>
    </citation>
    <scope>NUCLEOTIDE SEQUENCE [LARGE SCALE GENOMIC DNA]</scope>
    <source>
        <strain evidence="3 4">JHH-5317</strain>
    </source>
</reference>
<dbReference type="NCBIfam" id="TIGR01428">
    <property type="entry name" value="HAD_type_II"/>
    <property type="match status" value="1"/>
</dbReference>
<evidence type="ECO:0000256" key="2">
    <source>
        <dbReference type="ARBA" id="ARBA00022801"/>
    </source>
</evidence>
<dbReference type="InterPro" id="IPR023198">
    <property type="entry name" value="PGP-like_dom2"/>
</dbReference>
<dbReference type="STRING" id="41688.A0A2N3N7P7"/>
<keyword evidence="2" id="KW-0378">Hydrolase</keyword>
<dbReference type="InterPro" id="IPR051540">
    <property type="entry name" value="S-2-haloacid_dehalogenase"/>
</dbReference>
<dbReference type="SFLD" id="SFLDS00003">
    <property type="entry name" value="Haloacid_Dehalogenase"/>
    <property type="match status" value="1"/>
</dbReference>
<comment type="caution">
    <text evidence="3">The sequence shown here is derived from an EMBL/GenBank/DDBJ whole genome shotgun (WGS) entry which is preliminary data.</text>
</comment>
<name>A0A2N3N7P7_9PEZI</name>
<evidence type="ECO:0000313" key="3">
    <source>
        <dbReference type="EMBL" id="PKS08481.1"/>
    </source>
</evidence>
<dbReference type="PANTHER" id="PTHR43316:SF3">
    <property type="entry name" value="HALOACID DEHALOGENASE, TYPE II (AFU_ORTHOLOGUE AFUA_2G07750)-RELATED"/>
    <property type="match status" value="1"/>
</dbReference>
<dbReference type="SFLD" id="SFLDG01129">
    <property type="entry name" value="C1.5:_HAD__Beta-PGM__Phosphata"/>
    <property type="match status" value="1"/>
</dbReference>
<dbReference type="PRINTS" id="PR00413">
    <property type="entry name" value="HADHALOGNASE"/>
</dbReference>
<dbReference type="AlphaFoldDB" id="A0A2N3N7P7"/>
<dbReference type="GO" id="GO:0016791">
    <property type="term" value="F:phosphatase activity"/>
    <property type="evidence" value="ECO:0007669"/>
    <property type="project" value="UniProtKB-ARBA"/>
</dbReference>
<evidence type="ECO:0008006" key="5">
    <source>
        <dbReference type="Google" id="ProtNLM"/>
    </source>
</evidence>
<keyword evidence="4" id="KW-1185">Reference proteome</keyword>
<dbReference type="OrthoDB" id="40579at2759"/>
<accession>A0A2N3N7P7</accession>
<dbReference type="Proteomes" id="UP000233524">
    <property type="component" value="Unassembled WGS sequence"/>
</dbReference>
<dbReference type="NCBIfam" id="TIGR01493">
    <property type="entry name" value="HAD-SF-IA-v2"/>
    <property type="match status" value="1"/>
</dbReference>
<dbReference type="VEuPathDB" id="FungiDB:jhhlp_004864"/>
<dbReference type="InParanoid" id="A0A2N3N7P7"/>
<dbReference type="Gene3D" id="1.10.150.240">
    <property type="entry name" value="Putative phosphatase, domain 2"/>
    <property type="match status" value="1"/>
</dbReference>
<evidence type="ECO:0000256" key="1">
    <source>
        <dbReference type="ARBA" id="ARBA00008106"/>
    </source>
</evidence>